<dbReference type="RefSeq" id="WP_133878551.1">
    <property type="nucleotide sequence ID" value="NZ_BOMD01000032.1"/>
</dbReference>
<reference evidence="3 4" key="1">
    <citation type="submission" date="2019-03" db="EMBL/GenBank/DDBJ databases">
        <title>Sequencing the genomes of 1000 actinobacteria strains.</title>
        <authorList>
            <person name="Klenk H.-P."/>
        </authorList>
    </citation>
    <scope>NUCLEOTIDE SEQUENCE [LARGE SCALE GENOMIC DNA]</scope>
    <source>
        <strain evidence="3 4">DSM 43805</strain>
    </source>
</reference>
<name>A0A4R6JAD1_9ACTN</name>
<evidence type="ECO:0000259" key="2">
    <source>
        <dbReference type="Pfam" id="PF18075"/>
    </source>
</evidence>
<dbReference type="OrthoDB" id="3387849at2"/>
<protein>
    <recommendedName>
        <fullName evidence="2">FtsX extracellular domain-containing protein</fullName>
    </recommendedName>
</protein>
<dbReference type="AlphaFoldDB" id="A0A4R6JAD1"/>
<comment type="caution">
    <text evidence="3">The sequence shown here is derived from an EMBL/GenBank/DDBJ whole genome shotgun (WGS) entry which is preliminary data.</text>
</comment>
<dbReference type="EMBL" id="SNWR01000002">
    <property type="protein sequence ID" value="TDO32599.1"/>
    <property type="molecule type" value="Genomic_DNA"/>
</dbReference>
<gene>
    <name evidence="3" type="ORF">C8E87_8067</name>
</gene>
<feature type="transmembrane region" description="Helical" evidence="1">
    <location>
        <begin position="41"/>
        <end position="60"/>
    </location>
</feature>
<dbReference type="Pfam" id="PF18075">
    <property type="entry name" value="FtsX_ECD"/>
    <property type="match status" value="1"/>
</dbReference>
<feature type="domain" description="FtsX extracellular" evidence="2">
    <location>
        <begin position="97"/>
        <end position="188"/>
    </location>
</feature>
<keyword evidence="1" id="KW-1133">Transmembrane helix</keyword>
<organism evidence="3 4">
    <name type="scientific">Paractinoplanes brasiliensis</name>
    <dbReference type="NCBI Taxonomy" id="52695"/>
    <lineage>
        <taxon>Bacteria</taxon>
        <taxon>Bacillati</taxon>
        <taxon>Actinomycetota</taxon>
        <taxon>Actinomycetes</taxon>
        <taxon>Micromonosporales</taxon>
        <taxon>Micromonosporaceae</taxon>
        <taxon>Paractinoplanes</taxon>
    </lineage>
</organism>
<evidence type="ECO:0000313" key="4">
    <source>
        <dbReference type="Proteomes" id="UP000294901"/>
    </source>
</evidence>
<keyword evidence="4" id="KW-1185">Reference proteome</keyword>
<sequence length="203" mass="21414">MDGNLREQFDRAVGDDPGADPAVLAHAAITEGGRVRRRRRMTAAGGVAAGLIAVLSVVALRPGAPEPAAPPVTIAAAMMPLAAANCTPGRVVSGVTEVAMFLEDSATGQQRAAIRSALDGDKRVKSFDFENRREAYERFKALWSDSPDFVASVAPKDVPESFRVKLVDDSVSTRFEAQYAAMPGVVDVVGRICPSPEPPGVVK</sequence>
<proteinExistence type="predicted"/>
<evidence type="ECO:0000313" key="3">
    <source>
        <dbReference type="EMBL" id="TDO32599.1"/>
    </source>
</evidence>
<evidence type="ECO:0000256" key="1">
    <source>
        <dbReference type="SAM" id="Phobius"/>
    </source>
</evidence>
<accession>A0A4R6JAD1</accession>
<keyword evidence="1" id="KW-0472">Membrane</keyword>
<keyword evidence="1" id="KW-0812">Transmembrane</keyword>
<dbReference type="InterPro" id="IPR040690">
    <property type="entry name" value="FtsX_ECD"/>
</dbReference>
<dbReference type="Gene3D" id="3.30.70.3040">
    <property type="match status" value="1"/>
</dbReference>
<dbReference type="Proteomes" id="UP000294901">
    <property type="component" value="Unassembled WGS sequence"/>
</dbReference>